<dbReference type="Proteomes" id="UP000034595">
    <property type="component" value="Unassembled WGS sequence"/>
</dbReference>
<feature type="transmembrane region" description="Helical" evidence="16">
    <location>
        <begin position="117"/>
        <end position="135"/>
    </location>
</feature>
<evidence type="ECO:0000313" key="18">
    <source>
        <dbReference type="Proteomes" id="UP000034595"/>
    </source>
</evidence>
<keyword evidence="8 16" id="KW-0472">Membrane</keyword>
<comment type="similarity">
    <text evidence="11">Belongs to the SEDS family. FtsW subfamily.</text>
</comment>
<evidence type="ECO:0000313" key="17">
    <source>
        <dbReference type="EMBL" id="KKT82224.1"/>
    </source>
</evidence>
<keyword evidence="3" id="KW-0808">Transferase</keyword>
<evidence type="ECO:0000256" key="10">
    <source>
        <dbReference type="ARBA" id="ARBA00033270"/>
    </source>
</evidence>
<feature type="transmembrane region" description="Helical" evidence="16">
    <location>
        <begin position="46"/>
        <end position="66"/>
    </location>
</feature>
<feature type="transmembrane region" description="Helical" evidence="16">
    <location>
        <begin position="338"/>
        <end position="360"/>
    </location>
</feature>
<keyword evidence="4 16" id="KW-0812">Transmembrane</keyword>
<keyword evidence="6" id="KW-0573">Peptidoglycan synthesis</keyword>
<evidence type="ECO:0000256" key="12">
    <source>
        <dbReference type="ARBA" id="ARBA00041185"/>
    </source>
</evidence>
<name>A0A0G1NDG5_9BACT</name>
<dbReference type="GO" id="GO:0008955">
    <property type="term" value="F:peptidoglycan glycosyltransferase activity"/>
    <property type="evidence" value="ECO:0007669"/>
    <property type="project" value="UniProtKB-EC"/>
</dbReference>
<accession>A0A0G1NDG5</accession>
<evidence type="ECO:0000256" key="11">
    <source>
        <dbReference type="ARBA" id="ARBA00038053"/>
    </source>
</evidence>
<evidence type="ECO:0000256" key="9">
    <source>
        <dbReference type="ARBA" id="ARBA00032370"/>
    </source>
</evidence>
<feature type="transmembrane region" description="Helical" evidence="16">
    <location>
        <begin position="167"/>
        <end position="183"/>
    </location>
</feature>
<comment type="caution">
    <text evidence="17">The sequence shown here is derived from an EMBL/GenBank/DDBJ whole genome shotgun (WGS) entry which is preliminary data.</text>
</comment>
<evidence type="ECO:0000256" key="1">
    <source>
        <dbReference type="ARBA" id="ARBA00004141"/>
    </source>
</evidence>
<comment type="catalytic activity">
    <reaction evidence="15">
        <text>[GlcNAc-(1-&gt;4)-Mur2Ac(oyl-L-Ala-gamma-D-Glu-L-Lys-D-Ala-D-Ala)](n)-di-trans,octa-cis-undecaprenyl diphosphate + beta-D-GlcNAc-(1-&gt;4)-Mur2Ac(oyl-L-Ala-gamma-D-Glu-L-Lys-D-Ala-D-Ala)-di-trans,octa-cis-undecaprenyl diphosphate = [GlcNAc-(1-&gt;4)-Mur2Ac(oyl-L-Ala-gamma-D-Glu-L-Lys-D-Ala-D-Ala)](n+1)-di-trans,octa-cis-undecaprenyl diphosphate + di-trans,octa-cis-undecaprenyl diphosphate + H(+)</text>
        <dbReference type="Rhea" id="RHEA:23708"/>
        <dbReference type="Rhea" id="RHEA-COMP:9602"/>
        <dbReference type="Rhea" id="RHEA-COMP:9603"/>
        <dbReference type="ChEBI" id="CHEBI:15378"/>
        <dbReference type="ChEBI" id="CHEBI:58405"/>
        <dbReference type="ChEBI" id="CHEBI:60033"/>
        <dbReference type="ChEBI" id="CHEBI:78435"/>
        <dbReference type="EC" id="2.4.99.28"/>
    </reaction>
</comment>
<evidence type="ECO:0000256" key="3">
    <source>
        <dbReference type="ARBA" id="ARBA00022679"/>
    </source>
</evidence>
<gene>
    <name evidence="17" type="ORF">UW78_C0001G0007</name>
</gene>
<evidence type="ECO:0000256" key="7">
    <source>
        <dbReference type="ARBA" id="ARBA00022989"/>
    </source>
</evidence>
<dbReference type="GO" id="GO:0009252">
    <property type="term" value="P:peptidoglycan biosynthetic process"/>
    <property type="evidence" value="ECO:0007669"/>
    <property type="project" value="UniProtKB-KW"/>
</dbReference>
<feature type="transmembrane region" description="Helical" evidence="16">
    <location>
        <begin position="275"/>
        <end position="295"/>
    </location>
</feature>
<feature type="transmembrane region" description="Helical" evidence="16">
    <location>
        <begin position="12"/>
        <end position="34"/>
    </location>
</feature>
<dbReference type="AlphaFoldDB" id="A0A0G1NDG5"/>
<keyword evidence="2" id="KW-0328">Glycosyltransferase</keyword>
<feature type="transmembrane region" description="Helical" evidence="16">
    <location>
        <begin position="142"/>
        <end position="161"/>
    </location>
</feature>
<dbReference type="GO" id="GO:0051301">
    <property type="term" value="P:cell division"/>
    <property type="evidence" value="ECO:0007669"/>
    <property type="project" value="InterPro"/>
</dbReference>
<dbReference type="Pfam" id="PF01098">
    <property type="entry name" value="FTSW_RODA_SPOVE"/>
    <property type="match status" value="1"/>
</dbReference>
<evidence type="ECO:0000256" key="5">
    <source>
        <dbReference type="ARBA" id="ARBA00022960"/>
    </source>
</evidence>
<protein>
    <recommendedName>
        <fullName evidence="12">Probable peptidoglycan glycosyltransferase FtsW</fullName>
        <ecNumber evidence="14">2.4.99.28</ecNumber>
    </recommendedName>
    <alternativeName>
        <fullName evidence="13">Cell division protein FtsW</fullName>
    </alternativeName>
    <alternativeName>
        <fullName evidence="10">Cell wall polymerase</fullName>
    </alternativeName>
    <alternativeName>
        <fullName evidence="9">Peptidoglycan polymerase</fullName>
    </alternativeName>
</protein>
<dbReference type="GO" id="GO:0015648">
    <property type="term" value="F:lipid-linked peptidoglycan transporter activity"/>
    <property type="evidence" value="ECO:0007669"/>
    <property type="project" value="TreeGrafter"/>
</dbReference>
<dbReference type="PANTHER" id="PTHR30474:SF2">
    <property type="entry name" value="PEPTIDOGLYCAN GLYCOSYLTRANSFERASE FTSW-RELATED"/>
    <property type="match status" value="1"/>
</dbReference>
<keyword evidence="7 16" id="KW-1133">Transmembrane helix</keyword>
<dbReference type="GO" id="GO:0032153">
    <property type="term" value="C:cell division site"/>
    <property type="evidence" value="ECO:0007669"/>
    <property type="project" value="TreeGrafter"/>
</dbReference>
<evidence type="ECO:0000256" key="2">
    <source>
        <dbReference type="ARBA" id="ARBA00022676"/>
    </source>
</evidence>
<reference evidence="17 18" key="1">
    <citation type="journal article" date="2015" name="Nature">
        <title>rRNA introns, odd ribosomes, and small enigmatic genomes across a large radiation of phyla.</title>
        <authorList>
            <person name="Brown C.T."/>
            <person name="Hug L.A."/>
            <person name="Thomas B.C."/>
            <person name="Sharon I."/>
            <person name="Castelle C.J."/>
            <person name="Singh A."/>
            <person name="Wilkins M.J."/>
            <person name="Williams K.H."/>
            <person name="Banfield J.F."/>
        </authorList>
    </citation>
    <scope>NUCLEOTIDE SEQUENCE [LARGE SCALE GENOMIC DNA]</scope>
</reference>
<dbReference type="EMBL" id="LCJQ01000001">
    <property type="protein sequence ID" value="KKT82224.1"/>
    <property type="molecule type" value="Genomic_DNA"/>
</dbReference>
<proteinExistence type="inferred from homology"/>
<comment type="subcellular location">
    <subcellularLocation>
        <location evidence="1">Membrane</location>
        <topology evidence="1">Multi-pass membrane protein</topology>
    </subcellularLocation>
</comment>
<evidence type="ECO:0000256" key="14">
    <source>
        <dbReference type="ARBA" id="ARBA00044770"/>
    </source>
</evidence>
<dbReference type="GO" id="GO:0005886">
    <property type="term" value="C:plasma membrane"/>
    <property type="evidence" value="ECO:0007669"/>
    <property type="project" value="TreeGrafter"/>
</dbReference>
<evidence type="ECO:0000256" key="16">
    <source>
        <dbReference type="SAM" id="Phobius"/>
    </source>
</evidence>
<dbReference type="GO" id="GO:0008360">
    <property type="term" value="P:regulation of cell shape"/>
    <property type="evidence" value="ECO:0007669"/>
    <property type="project" value="UniProtKB-KW"/>
</dbReference>
<feature type="transmembrane region" description="Helical" evidence="16">
    <location>
        <begin position="190"/>
        <end position="211"/>
    </location>
</feature>
<evidence type="ECO:0000256" key="4">
    <source>
        <dbReference type="ARBA" id="ARBA00022692"/>
    </source>
</evidence>
<evidence type="ECO:0000256" key="15">
    <source>
        <dbReference type="ARBA" id="ARBA00049902"/>
    </source>
</evidence>
<dbReference type="EC" id="2.4.99.28" evidence="14"/>
<feature type="transmembrane region" description="Helical" evidence="16">
    <location>
        <begin position="307"/>
        <end position="332"/>
    </location>
</feature>
<evidence type="ECO:0000256" key="8">
    <source>
        <dbReference type="ARBA" id="ARBA00023136"/>
    </source>
</evidence>
<dbReference type="PANTHER" id="PTHR30474">
    <property type="entry name" value="CELL CYCLE PROTEIN"/>
    <property type="match status" value="1"/>
</dbReference>
<evidence type="ECO:0000256" key="6">
    <source>
        <dbReference type="ARBA" id="ARBA00022984"/>
    </source>
</evidence>
<sequence length="369" mass="39438">MTKKNSKIDIVLLVLVAILALGGFFIFTSASFGLFARKGFSLTNLLFDQVVLGLMLGCVVLVGALYTPLKLVRKYAIHIFIISIFLTLLVFVPGVGFEHGGAKRWISIFGTTSFQPSEALKLGAIIYFAALLPLFKDRIRTVKYALGLTGIVIAVPAIILLCEPDTGTLAVLFAALCAMLLASGTKIRYFFFLIIISVLAVGTLALVKPYVRERVLTFLDPSRDPQGASYQIQKSLIAIGSGGLSGRGFGQSIQKFGSLPEPTGDSIFAVAGEEFGFVGGSLIILLFLLFGVRGIQVAYRTPDMFSGLLAVGIVILIVSQSFANVASMLGLIPLTGVPLVFMSHGGTALLFAFLEIGLLLNISKTSQQK</sequence>
<dbReference type="InterPro" id="IPR001182">
    <property type="entry name" value="FtsW/RodA"/>
</dbReference>
<feature type="transmembrane region" description="Helical" evidence="16">
    <location>
        <begin position="75"/>
        <end position="97"/>
    </location>
</feature>
<organism evidence="17 18">
    <name type="scientific">Candidatus Azambacteria bacterium GW2011_GWA1_44_9</name>
    <dbReference type="NCBI Taxonomy" id="1618610"/>
    <lineage>
        <taxon>Bacteria</taxon>
        <taxon>Candidatus Azamiibacteriota</taxon>
    </lineage>
</organism>
<evidence type="ECO:0000256" key="13">
    <source>
        <dbReference type="ARBA" id="ARBA00041418"/>
    </source>
</evidence>
<keyword evidence="5" id="KW-0133">Cell shape</keyword>